<accession>A0A212ADM6</accession>
<gene>
    <name evidence="1" type="ORF">CDV49_05565</name>
</gene>
<comment type="caution">
    <text evidence="1">The sequence shown here is derived from an EMBL/GenBank/DDBJ whole genome shotgun (WGS) entry which is preliminary data.</text>
</comment>
<proteinExistence type="predicted"/>
<dbReference type="AlphaFoldDB" id="A0A212ADM6"/>
<dbReference type="OrthoDB" id="9812532at2"/>
<protein>
    <submittedName>
        <fullName evidence="1">Uncharacterized protein</fullName>
    </submittedName>
</protein>
<keyword evidence="2" id="KW-1185">Reference proteome</keyword>
<dbReference type="InterPro" id="IPR036704">
    <property type="entry name" value="RraA/RraA-like_sf"/>
</dbReference>
<dbReference type="Proteomes" id="UP000196878">
    <property type="component" value="Unassembled WGS sequence"/>
</dbReference>
<organism evidence="1 2">
    <name type="scientific">Haematobacter genomosp. 1</name>
    <dbReference type="NCBI Taxonomy" id="366618"/>
    <lineage>
        <taxon>Bacteria</taxon>
        <taxon>Pseudomonadati</taxon>
        <taxon>Pseudomonadota</taxon>
        <taxon>Alphaproteobacteria</taxon>
        <taxon>Rhodobacterales</taxon>
        <taxon>Paracoccaceae</taxon>
        <taxon>Haematobacter</taxon>
    </lineage>
</organism>
<evidence type="ECO:0000313" key="2">
    <source>
        <dbReference type="Proteomes" id="UP000196878"/>
    </source>
</evidence>
<name>A0A212ADM6_9RHOB</name>
<dbReference type="SUPFAM" id="SSF89562">
    <property type="entry name" value="RraA-like"/>
    <property type="match status" value="1"/>
</dbReference>
<reference evidence="1 2" key="1">
    <citation type="submission" date="2016-12" db="EMBL/GenBank/DDBJ databases">
        <title>Comparison of Traditional DNA-DNA Hybridization with In Silico Genomic Analysis.</title>
        <authorList>
            <person name="Nicholson A.C."/>
            <person name="Humrighouse B.W."/>
            <person name="Graziano J."/>
            <person name="Lasker B."/>
            <person name="Whitney A.M."/>
            <person name="Mcquiston J.R."/>
        </authorList>
    </citation>
    <scope>NUCLEOTIDE SEQUENCE [LARGE SCALE GENOMIC DNA]</scope>
    <source>
        <strain evidence="1 2">H2240</strain>
    </source>
</reference>
<dbReference type="RefSeq" id="WP_088214581.1">
    <property type="nucleotide sequence ID" value="NZ_NIPW01000008.1"/>
</dbReference>
<sequence>MTTTSAAVLQADLLESFRIVATCLPGGVGISSAARIHHAADFVIDPAINDNGAIGRRELPISAHAVIHRASCENDPGAIEVPASIRSPVVNRSDIKAADDMSASARADGPALLYPVRTKEAPEAEIKRQIAEDRYIGAYGKPA</sequence>
<dbReference type="EMBL" id="NIPW01000008">
    <property type="protein sequence ID" value="OWJ79353.1"/>
    <property type="molecule type" value="Genomic_DNA"/>
</dbReference>
<evidence type="ECO:0000313" key="1">
    <source>
        <dbReference type="EMBL" id="OWJ79353.1"/>
    </source>
</evidence>